<evidence type="ECO:0000256" key="1">
    <source>
        <dbReference type="ARBA" id="ARBA00022598"/>
    </source>
</evidence>
<keyword evidence="3 6" id="KW-0547">Nucleotide-binding</keyword>
<evidence type="ECO:0000313" key="8">
    <source>
        <dbReference type="EMBL" id="GAA4448584.1"/>
    </source>
</evidence>
<proteinExistence type="inferred from homology"/>
<keyword evidence="9" id="KW-1185">Reference proteome</keyword>
<keyword evidence="4 6" id="KW-0067">ATP-binding</keyword>
<dbReference type="CDD" id="cd01992">
    <property type="entry name" value="TilS_N"/>
    <property type="match status" value="1"/>
</dbReference>
<comment type="subcellular location">
    <subcellularLocation>
        <location evidence="6">Cytoplasm</location>
    </subcellularLocation>
</comment>
<gene>
    <name evidence="6 8" type="primary">tilS</name>
    <name evidence="8" type="ORF">GCM10023156_11890</name>
</gene>
<keyword evidence="1 6" id="KW-0436">Ligase</keyword>
<feature type="domain" description="tRNA(Ile)-lysidine/2-thiocytidine synthase N-terminal" evidence="7">
    <location>
        <begin position="2"/>
        <end position="184"/>
    </location>
</feature>
<dbReference type="InterPro" id="IPR012094">
    <property type="entry name" value="tRNA_Ile_lys_synt"/>
</dbReference>
<feature type="binding site" evidence="6">
    <location>
        <begin position="5"/>
        <end position="10"/>
    </location>
    <ligand>
        <name>ATP</name>
        <dbReference type="ChEBI" id="CHEBI:30616"/>
    </ligand>
</feature>
<dbReference type="InterPro" id="IPR011063">
    <property type="entry name" value="TilS/TtcA_N"/>
</dbReference>
<dbReference type="Gene3D" id="3.40.50.620">
    <property type="entry name" value="HUPs"/>
    <property type="match status" value="1"/>
</dbReference>
<organism evidence="8 9">
    <name type="scientific">Novipirellula rosea</name>
    <dbReference type="NCBI Taxonomy" id="1031540"/>
    <lineage>
        <taxon>Bacteria</taxon>
        <taxon>Pseudomonadati</taxon>
        <taxon>Planctomycetota</taxon>
        <taxon>Planctomycetia</taxon>
        <taxon>Pirellulales</taxon>
        <taxon>Pirellulaceae</taxon>
        <taxon>Novipirellula</taxon>
    </lineage>
</organism>
<evidence type="ECO:0000313" key="9">
    <source>
        <dbReference type="Proteomes" id="UP001500840"/>
    </source>
</evidence>
<dbReference type="PANTHER" id="PTHR43033">
    <property type="entry name" value="TRNA(ILE)-LYSIDINE SYNTHASE-RELATED"/>
    <property type="match status" value="1"/>
</dbReference>
<name>A0ABP8MG70_9BACT</name>
<evidence type="ECO:0000259" key="7">
    <source>
        <dbReference type="Pfam" id="PF01171"/>
    </source>
</evidence>
<keyword evidence="2 6" id="KW-0819">tRNA processing</keyword>
<evidence type="ECO:0000256" key="4">
    <source>
        <dbReference type="ARBA" id="ARBA00022840"/>
    </source>
</evidence>
<comment type="catalytic activity">
    <reaction evidence="5 6">
        <text>cytidine(34) in tRNA(Ile2) + L-lysine + ATP = lysidine(34) in tRNA(Ile2) + AMP + diphosphate + H(+)</text>
        <dbReference type="Rhea" id="RHEA:43744"/>
        <dbReference type="Rhea" id="RHEA-COMP:10625"/>
        <dbReference type="Rhea" id="RHEA-COMP:10670"/>
        <dbReference type="ChEBI" id="CHEBI:15378"/>
        <dbReference type="ChEBI" id="CHEBI:30616"/>
        <dbReference type="ChEBI" id="CHEBI:32551"/>
        <dbReference type="ChEBI" id="CHEBI:33019"/>
        <dbReference type="ChEBI" id="CHEBI:82748"/>
        <dbReference type="ChEBI" id="CHEBI:83665"/>
        <dbReference type="ChEBI" id="CHEBI:456215"/>
        <dbReference type="EC" id="6.3.4.19"/>
    </reaction>
</comment>
<dbReference type="InterPro" id="IPR014729">
    <property type="entry name" value="Rossmann-like_a/b/a_fold"/>
</dbReference>
<dbReference type="Proteomes" id="UP001500840">
    <property type="component" value="Unassembled WGS sequence"/>
</dbReference>
<dbReference type="Pfam" id="PF01171">
    <property type="entry name" value="ATP_bind_3"/>
    <property type="match status" value="1"/>
</dbReference>
<accession>A0ABP8MG70</accession>
<comment type="function">
    <text evidence="6">Ligates lysine onto the cytidine present at position 34 of the AUA codon-specific tRNA(Ile) that contains the anticodon CAU, in an ATP-dependent manner. Cytidine is converted to lysidine, thus changing the amino acid specificity of the tRNA from methionine to isoleucine.</text>
</comment>
<dbReference type="NCBIfam" id="TIGR02432">
    <property type="entry name" value="lysidine_TilS_N"/>
    <property type="match status" value="1"/>
</dbReference>
<evidence type="ECO:0000256" key="6">
    <source>
        <dbReference type="HAMAP-Rule" id="MF_01161"/>
    </source>
</evidence>
<evidence type="ECO:0000256" key="2">
    <source>
        <dbReference type="ARBA" id="ARBA00022694"/>
    </source>
</evidence>
<dbReference type="SUPFAM" id="SSF52402">
    <property type="entry name" value="Adenine nucleotide alpha hydrolases-like"/>
    <property type="match status" value="1"/>
</dbReference>
<dbReference type="EMBL" id="BAABGA010000017">
    <property type="protein sequence ID" value="GAA4448584.1"/>
    <property type="molecule type" value="Genomic_DNA"/>
</dbReference>
<comment type="caution">
    <text evidence="8">The sequence shown here is derived from an EMBL/GenBank/DDBJ whole genome shotgun (WGS) entry which is preliminary data.</text>
</comment>
<comment type="similarity">
    <text evidence="6">Belongs to the tRNA(Ile)-lysidine synthase family.</text>
</comment>
<dbReference type="EC" id="6.3.4.19" evidence="6"/>
<protein>
    <recommendedName>
        <fullName evidence="6">tRNA(Ile)-lysidine synthase</fullName>
        <ecNumber evidence="6">6.3.4.19</ecNumber>
    </recommendedName>
    <alternativeName>
        <fullName evidence="6">tRNA(Ile)-2-lysyl-cytidine synthase</fullName>
    </alternativeName>
    <alternativeName>
        <fullName evidence="6">tRNA(Ile)-lysidine synthetase</fullName>
    </alternativeName>
</protein>
<reference evidence="9" key="1">
    <citation type="journal article" date="2019" name="Int. J. Syst. Evol. Microbiol.">
        <title>The Global Catalogue of Microorganisms (GCM) 10K type strain sequencing project: providing services to taxonomists for standard genome sequencing and annotation.</title>
        <authorList>
            <consortium name="The Broad Institute Genomics Platform"/>
            <consortium name="The Broad Institute Genome Sequencing Center for Infectious Disease"/>
            <person name="Wu L."/>
            <person name="Ma J."/>
        </authorList>
    </citation>
    <scope>NUCLEOTIDE SEQUENCE [LARGE SCALE GENOMIC DNA]</scope>
    <source>
        <strain evidence="9">JCM 17759</strain>
    </source>
</reference>
<sequence length="304" mass="34365">MIGCSGGADSVALVRALQHLRSLPAANPPTGFLTLAHFNHATRGEESERDELFVRALAAQLGLPFVGRRSECVDARDEESLRKMRLRFLKESAEQSGARYVAVAHSSDDNVETVLHHLLRGTGPRGLAGIRPYRSLGEDTVLIRPLLNVSRDRIRTALRSINQPWCEDSSNASRNYRRNWIRHELMPLIQSKYPDANEAIFRAARTQRDWVQTIESMAENWRTQHVHIGDTVVIRCDTQTDATVIITAMQQLWSTQRWPMQSMSHTHWQQLYQYVSDALAGVCVLPGTVRMESIDGCVVLQRDA</sequence>
<evidence type="ECO:0000256" key="3">
    <source>
        <dbReference type="ARBA" id="ARBA00022741"/>
    </source>
</evidence>
<dbReference type="InterPro" id="IPR012795">
    <property type="entry name" value="tRNA_Ile_lys_synt_N"/>
</dbReference>
<comment type="domain">
    <text evidence="6">The N-terminal region contains the highly conserved SGGXDS motif, predicted to be a P-loop motif involved in ATP binding.</text>
</comment>
<dbReference type="PANTHER" id="PTHR43033:SF1">
    <property type="entry name" value="TRNA(ILE)-LYSIDINE SYNTHASE-RELATED"/>
    <property type="match status" value="1"/>
</dbReference>
<evidence type="ECO:0000256" key="5">
    <source>
        <dbReference type="ARBA" id="ARBA00048539"/>
    </source>
</evidence>
<keyword evidence="6" id="KW-0963">Cytoplasm</keyword>
<dbReference type="HAMAP" id="MF_01161">
    <property type="entry name" value="tRNA_Ile_lys_synt"/>
    <property type="match status" value="1"/>
</dbReference>